<feature type="compositionally biased region" description="Polar residues" evidence="1">
    <location>
        <begin position="44"/>
        <end position="59"/>
    </location>
</feature>
<dbReference type="EMBL" id="MU154632">
    <property type="protein sequence ID" value="KAF9490836.1"/>
    <property type="molecule type" value="Genomic_DNA"/>
</dbReference>
<organism evidence="2 3">
    <name type="scientific">Pleurotus eryngii</name>
    <name type="common">Boletus of the steppes</name>
    <dbReference type="NCBI Taxonomy" id="5323"/>
    <lineage>
        <taxon>Eukaryota</taxon>
        <taxon>Fungi</taxon>
        <taxon>Dikarya</taxon>
        <taxon>Basidiomycota</taxon>
        <taxon>Agaricomycotina</taxon>
        <taxon>Agaricomycetes</taxon>
        <taxon>Agaricomycetidae</taxon>
        <taxon>Agaricales</taxon>
        <taxon>Pleurotineae</taxon>
        <taxon>Pleurotaceae</taxon>
        <taxon>Pleurotus</taxon>
    </lineage>
</organism>
<name>A0A9P6D381_PLEER</name>
<keyword evidence="3" id="KW-1185">Reference proteome</keyword>
<gene>
    <name evidence="2" type="ORF">BDN71DRAFT_1434392</name>
</gene>
<feature type="region of interest" description="Disordered" evidence="1">
    <location>
        <begin position="1"/>
        <end position="76"/>
    </location>
</feature>
<sequence>MPHNKSLPTSDNEASLGGELTEDPISDDEIADDHPHIPHHALLATSNDKASLSGQSTEDPSPDNEMTNDESMEENTLGVDLSCHSQHTLLAAQEAEDDEDDAMSLGSYTDNEADNSHAFSMVEMQANISNIPSSSEVGHMGSPIDEVDDAYSE</sequence>
<protein>
    <submittedName>
        <fullName evidence="2">Uncharacterized protein</fullName>
    </submittedName>
</protein>
<dbReference type="Proteomes" id="UP000807025">
    <property type="component" value="Unassembled WGS sequence"/>
</dbReference>
<proteinExistence type="predicted"/>
<feature type="compositionally biased region" description="Acidic residues" evidence="1">
    <location>
        <begin position="60"/>
        <end position="73"/>
    </location>
</feature>
<accession>A0A9P6D381</accession>
<evidence type="ECO:0000313" key="3">
    <source>
        <dbReference type="Proteomes" id="UP000807025"/>
    </source>
</evidence>
<evidence type="ECO:0000256" key="1">
    <source>
        <dbReference type="SAM" id="MobiDB-lite"/>
    </source>
</evidence>
<dbReference type="AlphaFoldDB" id="A0A9P6D381"/>
<feature type="compositionally biased region" description="Acidic residues" evidence="1">
    <location>
        <begin position="20"/>
        <end position="31"/>
    </location>
</feature>
<feature type="compositionally biased region" description="Polar residues" evidence="1">
    <location>
        <begin position="1"/>
        <end position="13"/>
    </location>
</feature>
<comment type="caution">
    <text evidence="2">The sequence shown here is derived from an EMBL/GenBank/DDBJ whole genome shotgun (WGS) entry which is preliminary data.</text>
</comment>
<reference evidence="2" key="1">
    <citation type="submission" date="2020-11" db="EMBL/GenBank/DDBJ databases">
        <authorList>
            <consortium name="DOE Joint Genome Institute"/>
            <person name="Ahrendt S."/>
            <person name="Riley R."/>
            <person name="Andreopoulos W."/>
            <person name="Labutti K."/>
            <person name="Pangilinan J."/>
            <person name="Ruiz-Duenas F.J."/>
            <person name="Barrasa J.M."/>
            <person name="Sanchez-Garcia M."/>
            <person name="Camarero S."/>
            <person name="Miyauchi S."/>
            <person name="Serrano A."/>
            <person name="Linde D."/>
            <person name="Babiker R."/>
            <person name="Drula E."/>
            <person name="Ayuso-Fernandez I."/>
            <person name="Pacheco R."/>
            <person name="Padilla G."/>
            <person name="Ferreira P."/>
            <person name="Barriuso J."/>
            <person name="Kellner H."/>
            <person name="Castanera R."/>
            <person name="Alfaro M."/>
            <person name="Ramirez L."/>
            <person name="Pisabarro A.G."/>
            <person name="Kuo A."/>
            <person name="Tritt A."/>
            <person name="Lipzen A."/>
            <person name="He G."/>
            <person name="Yan M."/>
            <person name="Ng V."/>
            <person name="Cullen D."/>
            <person name="Martin F."/>
            <person name="Rosso M.-N."/>
            <person name="Henrissat B."/>
            <person name="Hibbett D."/>
            <person name="Martinez A.T."/>
            <person name="Grigoriev I.V."/>
        </authorList>
    </citation>
    <scope>NUCLEOTIDE SEQUENCE</scope>
    <source>
        <strain evidence="2">ATCC 90797</strain>
    </source>
</reference>
<feature type="region of interest" description="Disordered" evidence="1">
    <location>
        <begin position="132"/>
        <end position="153"/>
    </location>
</feature>
<evidence type="ECO:0000313" key="2">
    <source>
        <dbReference type="EMBL" id="KAF9490836.1"/>
    </source>
</evidence>